<gene>
    <name evidence="3" type="ORF">GCM10022210_16730</name>
</gene>
<feature type="domain" description="Lipid/polyisoprenoid-binding YceI-like" evidence="2">
    <location>
        <begin position="20"/>
        <end position="174"/>
    </location>
</feature>
<dbReference type="InterPro" id="IPR036761">
    <property type="entry name" value="TTHA0802/YceI-like_sf"/>
</dbReference>
<proteinExistence type="predicted"/>
<accession>A0ABP7PN58</accession>
<dbReference type="Proteomes" id="UP001500742">
    <property type="component" value="Unassembled WGS sequence"/>
</dbReference>
<dbReference type="InterPro" id="IPR007372">
    <property type="entry name" value="Lipid/polyisoprenoid-bd_YceI"/>
</dbReference>
<feature type="chain" id="PRO_5047398396" evidence="1">
    <location>
        <begin position="20"/>
        <end position="176"/>
    </location>
</feature>
<dbReference type="SUPFAM" id="SSF101874">
    <property type="entry name" value="YceI-like"/>
    <property type="match status" value="1"/>
</dbReference>
<name>A0ABP7PN58_9SPHI</name>
<reference evidence="4" key="1">
    <citation type="journal article" date="2019" name="Int. J. Syst. Evol. Microbiol.">
        <title>The Global Catalogue of Microorganisms (GCM) 10K type strain sequencing project: providing services to taxonomists for standard genome sequencing and annotation.</title>
        <authorList>
            <consortium name="The Broad Institute Genomics Platform"/>
            <consortium name="The Broad Institute Genome Sequencing Center for Infectious Disease"/>
            <person name="Wu L."/>
            <person name="Ma J."/>
        </authorList>
    </citation>
    <scope>NUCLEOTIDE SEQUENCE [LARGE SCALE GENOMIC DNA]</scope>
    <source>
        <strain evidence="4">JCM 16601</strain>
    </source>
</reference>
<comment type="caution">
    <text evidence="3">The sequence shown here is derived from an EMBL/GenBank/DDBJ whole genome shotgun (WGS) entry which is preliminary data.</text>
</comment>
<evidence type="ECO:0000256" key="1">
    <source>
        <dbReference type="SAM" id="SignalP"/>
    </source>
</evidence>
<keyword evidence="4" id="KW-1185">Reference proteome</keyword>
<dbReference type="PANTHER" id="PTHR34406">
    <property type="entry name" value="PROTEIN YCEI"/>
    <property type="match status" value="1"/>
</dbReference>
<dbReference type="PANTHER" id="PTHR34406:SF1">
    <property type="entry name" value="PROTEIN YCEI"/>
    <property type="match status" value="1"/>
</dbReference>
<organism evidence="3 4">
    <name type="scientific">Mucilaginibacter dorajii</name>
    <dbReference type="NCBI Taxonomy" id="692994"/>
    <lineage>
        <taxon>Bacteria</taxon>
        <taxon>Pseudomonadati</taxon>
        <taxon>Bacteroidota</taxon>
        <taxon>Sphingobacteriia</taxon>
        <taxon>Sphingobacteriales</taxon>
        <taxon>Sphingobacteriaceae</taxon>
        <taxon>Mucilaginibacter</taxon>
    </lineage>
</organism>
<evidence type="ECO:0000313" key="4">
    <source>
        <dbReference type="Proteomes" id="UP001500742"/>
    </source>
</evidence>
<keyword evidence="1" id="KW-0732">Signal</keyword>
<dbReference type="Gene3D" id="2.40.128.110">
    <property type="entry name" value="Lipid/polyisoprenoid-binding, YceI-like"/>
    <property type="match status" value="1"/>
</dbReference>
<evidence type="ECO:0000313" key="3">
    <source>
        <dbReference type="EMBL" id="GAA3968509.1"/>
    </source>
</evidence>
<dbReference type="EMBL" id="BAAAZC010000010">
    <property type="protein sequence ID" value="GAA3968509.1"/>
    <property type="molecule type" value="Genomic_DNA"/>
</dbReference>
<feature type="signal peptide" evidence="1">
    <location>
        <begin position="1"/>
        <end position="19"/>
    </location>
</feature>
<dbReference type="Pfam" id="PF04264">
    <property type="entry name" value="YceI"/>
    <property type="match status" value="1"/>
</dbReference>
<sequence>MKKIILLALMICAVKYSHAQYKPVEDGSVLKFTIKNLGFGVDGTFGGFQGNINFDPQNPDKSSFDVTVNASTVNTSNSLRDEHLRAENYFDVKNNPRIRLYSTRIIAKNGAYSFTGDLTIKGKTQFITFPFTAAAITDGFLFKGSFKIKRKDFGVGGTSTIADELEVSLSVIAKKG</sequence>
<protein>
    <submittedName>
        <fullName evidence="3">YceI family protein</fullName>
    </submittedName>
</protein>
<dbReference type="RefSeq" id="WP_259094249.1">
    <property type="nucleotide sequence ID" value="NZ_BAAAZC010000010.1"/>
</dbReference>
<evidence type="ECO:0000259" key="2">
    <source>
        <dbReference type="SMART" id="SM00867"/>
    </source>
</evidence>
<dbReference type="SMART" id="SM00867">
    <property type="entry name" value="YceI"/>
    <property type="match status" value="1"/>
</dbReference>